<protein>
    <submittedName>
        <fullName evidence="2">Uncharacterized protein</fullName>
    </submittedName>
</protein>
<feature type="transmembrane region" description="Helical" evidence="1">
    <location>
        <begin position="133"/>
        <end position="151"/>
    </location>
</feature>
<accession>V5LXH3</accession>
<name>V5LXH3_9VIRU</name>
<dbReference type="EMBL" id="KF030862">
    <property type="protein sequence ID" value="AHA59493.1"/>
    <property type="molecule type" value="Genomic_RNA"/>
</dbReference>
<sequence>MRMDHSSLIVQEIRSQRRRRRGRLLTTEERTASLRKRAIWRCSDPEEEGSLLIQRIPPQALTRILSARLRRLTPLHSTLPQMMPSRQLLPTGLSTSKFLRLKRLTAFLMLSGTVTTTAQVTKQSLLGGQTAMLNWRIWRALLGVTVLYVAFAQNMRR</sequence>
<reference evidence="2" key="2">
    <citation type="submission" date="2013-05" db="EMBL/GenBank/DDBJ databases">
        <authorList>
            <person name="Villamor D.V."/>
            <person name="Eastwell K.C."/>
        </authorList>
    </citation>
    <scope>NUCLEOTIDE SEQUENCE</scope>
    <source>
        <strain evidence="2">103-13</strain>
    </source>
</reference>
<evidence type="ECO:0000313" key="2">
    <source>
        <dbReference type="EMBL" id="AHA59493.1"/>
    </source>
</evidence>
<organism evidence="2">
    <name type="scientific">Cherry twisted leaf associated virus</name>
    <dbReference type="NCBI Taxonomy" id="1424279"/>
    <lineage>
        <taxon>Viruses</taxon>
        <taxon>Riboviria</taxon>
        <taxon>Orthornavirae</taxon>
        <taxon>Kitrinoviricota</taxon>
        <taxon>Alsuviricetes</taxon>
        <taxon>Tymovirales</taxon>
        <taxon>Betaflexiviridae</taxon>
        <taxon>Quinvirinae</taxon>
        <taxon>Robigovirus</taxon>
        <taxon>Robigovirus tortifoliae</taxon>
    </lineage>
</organism>
<proteinExistence type="predicted"/>
<evidence type="ECO:0000256" key="1">
    <source>
        <dbReference type="SAM" id="Phobius"/>
    </source>
</evidence>
<keyword evidence="1" id="KW-1133">Transmembrane helix</keyword>
<keyword evidence="1" id="KW-0812">Transmembrane</keyword>
<keyword evidence="1" id="KW-0472">Membrane</keyword>
<reference evidence="2" key="1">
    <citation type="journal article" date="2013" name="Phytopathology">
        <title>Viruses associated with rusty mottle and twisted leaf diseases of sweet cherry are distinct species.</title>
        <authorList>
            <person name="Villamor D.E."/>
            <person name="Eastwell K.C."/>
        </authorList>
    </citation>
    <scope>NUCLEOTIDE SEQUENCE</scope>
    <source>
        <strain evidence="2">103-13</strain>
    </source>
</reference>